<organism evidence="2 3">
    <name type="scientific">Magallana gigas</name>
    <name type="common">Pacific oyster</name>
    <name type="synonym">Crassostrea gigas</name>
    <dbReference type="NCBI Taxonomy" id="29159"/>
    <lineage>
        <taxon>Eukaryota</taxon>
        <taxon>Metazoa</taxon>
        <taxon>Spiralia</taxon>
        <taxon>Lophotrochozoa</taxon>
        <taxon>Mollusca</taxon>
        <taxon>Bivalvia</taxon>
        <taxon>Autobranchia</taxon>
        <taxon>Pteriomorphia</taxon>
        <taxon>Ostreida</taxon>
        <taxon>Ostreoidea</taxon>
        <taxon>Ostreidae</taxon>
        <taxon>Magallana</taxon>
    </lineage>
</organism>
<dbReference type="AlphaFoldDB" id="A0A8W8P7P0"/>
<dbReference type="Proteomes" id="UP000005408">
    <property type="component" value="Unassembled WGS sequence"/>
</dbReference>
<protein>
    <submittedName>
        <fullName evidence="2">Uncharacterized protein</fullName>
    </submittedName>
</protein>
<proteinExistence type="predicted"/>
<dbReference type="EnsemblMetazoa" id="G9953.1">
    <property type="protein sequence ID" value="G9953.1:cds"/>
    <property type="gene ID" value="G9953"/>
</dbReference>
<name>A0A8W8P7P0_MAGGI</name>
<keyword evidence="1" id="KW-1133">Transmembrane helix</keyword>
<evidence type="ECO:0000256" key="1">
    <source>
        <dbReference type="SAM" id="Phobius"/>
    </source>
</evidence>
<keyword evidence="3" id="KW-1185">Reference proteome</keyword>
<evidence type="ECO:0000313" key="3">
    <source>
        <dbReference type="Proteomes" id="UP000005408"/>
    </source>
</evidence>
<evidence type="ECO:0000313" key="2">
    <source>
        <dbReference type="EnsemblMetazoa" id="G9953.1:cds"/>
    </source>
</evidence>
<accession>A0A8W8P7P0</accession>
<keyword evidence="1" id="KW-0472">Membrane</keyword>
<reference evidence="2" key="1">
    <citation type="submission" date="2022-08" db="UniProtKB">
        <authorList>
            <consortium name="EnsemblMetazoa"/>
        </authorList>
    </citation>
    <scope>IDENTIFICATION</scope>
    <source>
        <strain evidence="2">05x7-T-G4-1.051#20</strain>
    </source>
</reference>
<sequence>MSSDGPQTPLNLTVNSDQKGNVNMTWVSGFNEGLDQFFVISRKNGQAWEYVGNLSDLGEGSVMYFEAGTLTPGQNNYFRLETCNMFNCIAQYFEPAANLKGSTTESTFLINNVIYAIIAVSVAVFIIIVILVLVLVMYFQRKQRTGSKNESFQQKENQNCAAEVYTFVEKNFLSKTDELKHDATENNQGMLGEEVLTTMAKEPAVRINEGMCLENAPLEEIKLGTGNTDPSRKRNDEGLIYMDVDFMRKSNNLATHQKLVIHGQEDRTEYTFVDFSKRAPPMQETRDDAEMQEENQCYTFKLLSVFCV</sequence>
<feature type="transmembrane region" description="Helical" evidence="1">
    <location>
        <begin position="113"/>
        <end position="139"/>
    </location>
</feature>
<keyword evidence="1" id="KW-0812">Transmembrane</keyword>